<dbReference type="Proteomes" id="UP000594263">
    <property type="component" value="Unplaced"/>
</dbReference>
<sequence>MGDWVADFPDSRNDGGRDGIAEIPNHLSSTSNISSRPCPSKEISKPASFDSGGSLPPRTHRNTVNASDTKKLTRKRNWKKIIANSITKIGASGGGASFFRHEKAPCLPEIESEARICEGDELSILFSTSDKEKLPRLPSWRKLIMCASMKKADEDMFSADRSLQEYIASWN</sequence>
<protein>
    <submittedName>
        <fullName evidence="2">Uncharacterized protein</fullName>
    </submittedName>
</protein>
<keyword evidence="3" id="KW-1185">Reference proteome</keyword>
<feature type="compositionally biased region" description="Polar residues" evidence="1">
    <location>
        <begin position="26"/>
        <end position="37"/>
    </location>
</feature>
<evidence type="ECO:0000313" key="2">
    <source>
        <dbReference type="EnsemblPlants" id="Kaladp0081s0041.1.v1.1"/>
    </source>
</evidence>
<proteinExistence type="predicted"/>
<reference evidence="2" key="1">
    <citation type="submission" date="2021-01" db="UniProtKB">
        <authorList>
            <consortium name="EnsemblPlants"/>
        </authorList>
    </citation>
    <scope>IDENTIFICATION</scope>
</reference>
<feature type="compositionally biased region" description="Basic and acidic residues" evidence="1">
    <location>
        <begin position="9"/>
        <end position="20"/>
    </location>
</feature>
<dbReference type="Gramene" id="Kaladp0081s0041.1.v1.1">
    <property type="protein sequence ID" value="Kaladp0081s0041.1.v1.1"/>
    <property type="gene ID" value="Kaladp0081s0041.v1.1"/>
</dbReference>
<name>A0A7N0URG9_KALFE</name>
<evidence type="ECO:0000256" key="1">
    <source>
        <dbReference type="SAM" id="MobiDB-lite"/>
    </source>
</evidence>
<dbReference type="AlphaFoldDB" id="A0A7N0URG9"/>
<accession>A0A7N0URG9</accession>
<dbReference type="EnsemblPlants" id="Kaladp0081s0041.1.v1.1">
    <property type="protein sequence ID" value="Kaladp0081s0041.1.v1.1"/>
    <property type="gene ID" value="Kaladp0081s0041.v1.1"/>
</dbReference>
<feature type="region of interest" description="Disordered" evidence="1">
    <location>
        <begin position="1"/>
        <end position="71"/>
    </location>
</feature>
<organism evidence="2 3">
    <name type="scientific">Kalanchoe fedtschenkoi</name>
    <name type="common">Lavender scallops</name>
    <name type="synonym">South American air plant</name>
    <dbReference type="NCBI Taxonomy" id="63787"/>
    <lineage>
        <taxon>Eukaryota</taxon>
        <taxon>Viridiplantae</taxon>
        <taxon>Streptophyta</taxon>
        <taxon>Embryophyta</taxon>
        <taxon>Tracheophyta</taxon>
        <taxon>Spermatophyta</taxon>
        <taxon>Magnoliopsida</taxon>
        <taxon>eudicotyledons</taxon>
        <taxon>Gunneridae</taxon>
        <taxon>Pentapetalae</taxon>
        <taxon>Saxifragales</taxon>
        <taxon>Crassulaceae</taxon>
        <taxon>Kalanchoe</taxon>
    </lineage>
</organism>
<evidence type="ECO:0000313" key="3">
    <source>
        <dbReference type="Proteomes" id="UP000594263"/>
    </source>
</evidence>